<organism evidence="2 3">
    <name type="scientific">Bradyrhizobium erythrophlei</name>
    <dbReference type="NCBI Taxonomy" id="1437360"/>
    <lineage>
        <taxon>Bacteria</taxon>
        <taxon>Pseudomonadati</taxon>
        <taxon>Pseudomonadota</taxon>
        <taxon>Alphaproteobacteria</taxon>
        <taxon>Hyphomicrobiales</taxon>
        <taxon>Nitrobacteraceae</taxon>
        <taxon>Bradyrhizobium</taxon>
    </lineage>
</organism>
<dbReference type="Proteomes" id="UP000190675">
    <property type="component" value="Chromosome I"/>
</dbReference>
<dbReference type="SUPFAM" id="SSF46565">
    <property type="entry name" value="Chaperone J-domain"/>
    <property type="match status" value="1"/>
</dbReference>
<evidence type="ECO:0000313" key="3">
    <source>
        <dbReference type="Proteomes" id="UP000190675"/>
    </source>
</evidence>
<reference evidence="2 3" key="1">
    <citation type="submission" date="2016-11" db="EMBL/GenBank/DDBJ databases">
        <authorList>
            <person name="Jaros S."/>
            <person name="Januszkiewicz K."/>
            <person name="Wedrychowicz H."/>
        </authorList>
    </citation>
    <scope>NUCLEOTIDE SEQUENCE [LARGE SCALE GENOMIC DNA]</scope>
    <source>
        <strain evidence="2 3">GAS242</strain>
    </source>
</reference>
<gene>
    <name evidence="2" type="ORF">SAMN05444169_0490</name>
</gene>
<dbReference type="AlphaFoldDB" id="A0A1M5GZT6"/>
<dbReference type="Gene3D" id="1.10.287.110">
    <property type="entry name" value="DnaJ domain"/>
    <property type="match status" value="1"/>
</dbReference>
<dbReference type="EMBL" id="LT670818">
    <property type="protein sequence ID" value="SHG09283.1"/>
    <property type="molecule type" value="Genomic_DNA"/>
</dbReference>
<name>A0A1M5GZT6_9BRAD</name>
<dbReference type="PROSITE" id="PS50076">
    <property type="entry name" value="DNAJ_2"/>
    <property type="match status" value="1"/>
</dbReference>
<dbReference type="InterPro" id="IPR036869">
    <property type="entry name" value="J_dom_sf"/>
</dbReference>
<dbReference type="InterPro" id="IPR001623">
    <property type="entry name" value="DnaJ_domain"/>
</dbReference>
<dbReference type="RefSeq" id="WP_244567810.1">
    <property type="nucleotide sequence ID" value="NZ_LT670818.1"/>
</dbReference>
<accession>A0A1M5GZT6</accession>
<sequence length="174" mass="19426">MADAETKSFTGGLYGVAMDRRIAEWKLGIERIWSAAAPDYQEAACLADDIARFSEQPMLRQAATQALPILRSAAAGTADRSIQDAARRRLGIVREALHTLTTPQFGRRQSSMKSLTAEERYRQMLGLPLDRRLSVPEIHRAWKHVAKRVHPDAGGSAREFLELSAARDALMKKR</sequence>
<protein>
    <recommendedName>
        <fullName evidence="1">J domain-containing protein</fullName>
    </recommendedName>
</protein>
<evidence type="ECO:0000259" key="1">
    <source>
        <dbReference type="PROSITE" id="PS50076"/>
    </source>
</evidence>
<evidence type="ECO:0000313" key="2">
    <source>
        <dbReference type="EMBL" id="SHG09283.1"/>
    </source>
</evidence>
<proteinExistence type="predicted"/>
<feature type="domain" description="J" evidence="1">
    <location>
        <begin position="120"/>
        <end position="174"/>
    </location>
</feature>